<feature type="compositionally biased region" description="Polar residues" evidence="10">
    <location>
        <begin position="53"/>
        <end position="77"/>
    </location>
</feature>
<feature type="compositionally biased region" description="Polar residues" evidence="10">
    <location>
        <begin position="96"/>
        <end position="105"/>
    </location>
</feature>
<keyword evidence="7" id="KW-0804">Transcription</keyword>
<comment type="subcellular location">
    <subcellularLocation>
        <location evidence="1">Nucleus</location>
    </subcellularLocation>
</comment>
<evidence type="ECO:0000313" key="13">
    <source>
        <dbReference type="Proteomes" id="UP000030161"/>
    </source>
</evidence>
<dbReference type="GO" id="GO:0008270">
    <property type="term" value="F:zinc ion binding"/>
    <property type="evidence" value="ECO:0007669"/>
    <property type="project" value="UniProtKB-KW"/>
</dbReference>
<dbReference type="GO" id="GO:0071468">
    <property type="term" value="P:cellular response to acidic pH"/>
    <property type="evidence" value="ECO:0007669"/>
    <property type="project" value="UniProtKB-ARBA"/>
</dbReference>
<dbReference type="SUPFAM" id="SSF57667">
    <property type="entry name" value="beta-beta-alpha zinc fingers"/>
    <property type="match status" value="2"/>
</dbReference>
<keyword evidence="5" id="KW-0862">Zinc</keyword>
<dbReference type="InterPro" id="IPR050527">
    <property type="entry name" value="Snail/Krueppel_Znf"/>
</dbReference>
<evidence type="ECO:0000313" key="12">
    <source>
        <dbReference type="EMBL" id="KGR11137.1"/>
    </source>
</evidence>
<name>A0AB34PV37_CANAX</name>
<dbReference type="InterPro" id="IPR013087">
    <property type="entry name" value="Znf_C2H2_type"/>
</dbReference>
<feature type="region of interest" description="Disordered" evidence="10">
    <location>
        <begin position="53"/>
        <end position="122"/>
    </location>
</feature>
<evidence type="ECO:0000256" key="2">
    <source>
        <dbReference type="ARBA" id="ARBA00022723"/>
    </source>
</evidence>
<dbReference type="Proteomes" id="UP000030161">
    <property type="component" value="Unassembled WGS sequence"/>
</dbReference>
<feature type="domain" description="C2H2-type" evidence="11">
    <location>
        <begin position="643"/>
        <end position="670"/>
    </location>
</feature>
<organism evidence="12 13">
    <name type="scientific">Candida albicans P78048</name>
    <dbReference type="NCBI Taxonomy" id="1094989"/>
    <lineage>
        <taxon>Eukaryota</taxon>
        <taxon>Fungi</taxon>
        <taxon>Dikarya</taxon>
        <taxon>Ascomycota</taxon>
        <taxon>Saccharomycotina</taxon>
        <taxon>Pichiomycetes</taxon>
        <taxon>Debaryomycetaceae</taxon>
        <taxon>Candida/Lodderomyces clade</taxon>
        <taxon>Candida</taxon>
    </lineage>
</organism>
<accession>A0AB34PV37</accession>
<feature type="compositionally biased region" description="Low complexity" evidence="10">
    <location>
        <begin position="467"/>
        <end position="479"/>
    </location>
</feature>
<dbReference type="InterPro" id="IPR036236">
    <property type="entry name" value="Znf_C2H2_sf"/>
</dbReference>
<proteinExistence type="predicted"/>
<dbReference type="GO" id="GO:0071248">
    <property type="term" value="P:cellular response to metal ion"/>
    <property type="evidence" value="ECO:0007669"/>
    <property type="project" value="UniProtKB-ARBA"/>
</dbReference>
<keyword evidence="6" id="KW-0805">Transcription regulation</keyword>
<sequence length="733" mass="81326">MSNNPHPQDDGSQLYDNFEISPPSIVIRKADTDQSLNKIMLNQESQDINNYYTENVKNDNNPNNSYQDYTFSGNSSNQQHQQQQQQQQHLYEDLPTQFQYSNNSFFEPPPAPTVELTDDPLPNFNYPPSNIYINDNASDISLNTKDLPQFTTNEFLSPTSQLSTPFSPGHYSQSSQDFLQVNHTNGSGNNNNNNNNNNLLNPRSPSQYSSHSLYSDNSSQPASPFLDAASHVSNNSFIPPVIPTALSDVGSQNLDPSHNLGLSANQHFDSVNEFLSTGEIQLGQSVSSTNLPSMEEDSIKWGGGNGQEGYTSLAMMEQRASADNSGMRLATHQFSETQIKQEDQQTNMNHQYTFSNPQMNFDFDITVTPPPQQLEVKPFGNDKDMNNSSGTTNNNNNNSQFDIVSTAATNNSNQLLTENNLSNYNQLQRTEQGNDNDSLQIHRDATGIIISINQAPEEIAAKTPSLFSNSSANSSIHNSPRSDIDNKSGQYYNNGGDGNSLVPNSQLLPSSPNSNNDNYGGGGSSNDENNLLNPEEFQSVKRGRRKSHASRTSTNPNSLSPRSRSRSRSSAKSSNDAVISDNDESDDVLQSREKMLELALPSSSSKRTQKHPSLYACHLCDKRFTRPYNLKSHIRTHTQEKPFICSKCGKSFARSHDKKRHELLHQGIKNFKCEGYLQDGTRWGCGKSFARADALRRHFQTEAGKQCVKRLLLEEQANSSGKPLATSSGVEIT</sequence>
<protein>
    <recommendedName>
        <fullName evidence="11">C2H2-type domain-containing protein</fullName>
    </recommendedName>
</protein>
<evidence type="ECO:0000256" key="7">
    <source>
        <dbReference type="ARBA" id="ARBA00023163"/>
    </source>
</evidence>
<feature type="region of interest" description="Disordered" evidence="10">
    <location>
        <begin position="180"/>
        <end position="227"/>
    </location>
</feature>
<dbReference type="SMART" id="SM00355">
    <property type="entry name" value="ZnF_C2H2"/>
    <property type="match status" value="2"/>
</dbReference>
<feature type="compositionally biased region" description="Low complexity" evidence="10">
    <location>
        <begin position="499"/>
        <end position="518"/>
    </location>
</feature>
<feature type="compositionally biased region" description="Low complexity" evidence="10">
    <location>
        <begin position="386"/>
        <end position="399"/>
    </location>
</feature>
<evidence type="ECO:0000259" key="11">
    <source>
        <dbReference type="PROSITE" id="PS50157"/>
    </source>
</evidence>
<dbReference type="GO" id="GO:0005634">
    <property type="term" value="C:nucleus"/>
    <property type="evidence" value="ECO:0007669"/>
    <property type="project" value="UniProtKB-SubCell"/>
</dbReference>
<dbReference type="PANTHER" id="PTHR24388">
    <property type="entry name" value="ZINC FINGER PROTEIN"/>
    <property type="match status" value="1"/>
</dbReference>
<keyword evidence="2" id="KW-0479">Metal-binding</keyword>
<dbReference type="Gene3D" id="3.30.160.60">
    <property type="entry name" value="Classic Zinc Finger"/>
    <property type="match status" value="3"/>
</dbReference>
<evidence type="ECO:0000256" key="10">
    <source>
        <dbReference type="SAM" id="MobiDB-lite"/>
    </source>
</evidence>
<dbReference type="GO" id="GO:0000978">
    <property type="term" value="F:RNA polymerase II cis-regulatory region sequence-specific DNA binding"/>
    <property type="evidence" value="ECO:0007669"/>
    <property type="project" value="TreeGrafter"/>
</dbReference>
<keyword evidence="4 9" id="KW-0863">Zinc-finger</keyword>
<dbReference type="GO" id="GO:0000981">
    <property type="term" value="F:DNA-binding transcription factor activity, RNA polymerase II-specific"/>
    <property type="evidence" value="ECO:0007669"/>
    <property type="project" value="TreeGrafter"/>
</dbReference>
<dbReference type="FunFam" id="3.30.160.60:FF:000181">
    <property type="entry name" value="C2H2 type zinc finger protein"/>
    <property type="match status" value="1"/>
</dbReference>
<keyword evidence="8" id="KW-0539">Nucleus</keyword>
<dbReference type="PROSITE" id="PS50157">
    <property type="entry name" value="ZINC_FINGER_C2H2_2"/>
    <property type="match status" value="3"/>
</dbReference>
<feature type="compositionally biased region" description="Low complexity" evidence="10">
    <location>
        <begin position="78"/>
        <end position="89"/>
    </location>
</feature>
<feature type="region of interest" description="Disordered" evidence="10">
    <location>
        <begin position="366"/>
        <end position="400"/>
    </location>
</feature>
<gene>
    <name evidence="12" type="ORF">MG3_03055</name>
</gene>
<dbReference type="Pfam" id="PF00096">
    <property type="entry name" value="zf-C2H2"/>
    <property type="match status" value="1"/>
</dbReference>
<dbReference type="PROSITE" id="PS00028">
    <property type="entry name" value="ZINC_FINGER_C2H2_1"/>
    <property type="match status" value="2"/>
</dbReference>
<evidence type="ECO:0000256" key="4">
    <source>
        <dbReference type="ARBA" id="ARBA00022771"/>
    </source>
</evidence>
<evidence type="ECO:0000256" key="1">
    <source>
        <dbReference type="ARBA" id="ARBA00004123"/>
    </source>
</evidence>
<feature type="domain" description="C2H2-type" evidence="11">
    <location>
        <begin position="615"/>
        <end position="642"/>
    </location>
</feature>
<feature type="domain" description="C2H2-type" evidence="11">
    <location>
        <begin position="671"/>
        <end position="707"/>
    </location>
</feature>
<evidence type="ECO:0000256" key="3">
    <source>
        <dbReference type="ARBA" id="ARBA00022737"/>
    </source>
</evidence>
<evidence type="ECO:0000256" key="6">
    <source>
        <dbReference type="ARBA" id="ARBA00023015"/>
    </source>
</evidence>
<dbReference type="FunFam" id="3.30.160.60:FF:000870">
    <property type="entry name" value="zinc finger protein 197 isoform X1"/>
    <property type="match status" value="1"/>
</dbReference>
<comment type="caution">
    <text evidence="12">The sequence shown here is derived from an EMBL/GenBank/DDBJ whole genome shotgun (WGS) entry which is preliminary data.</text>
</comment>
<dbReference type="EMBL" id="AJIX01000019">
    <property type="protein sequence ID" value="KGR11137.1"/>
    <property type="molecule type" value="Genomic_DNA"/>
</dbReference>
<evidence type="ECO:0000256" key="8">
    <source>
        <dbReference type="ARBA" id="ARBA00023242"/>
    </source>
</evidence>
<evidence type="ECO:0000256" key="9">
    <source>
        <dbReference type="PROSITE-ProRule" id="PRU00042"/>
    </source>
</evidence>
<evidence type="ECO:0000256" key="5">
    <source>
        <dbReference type="ARBA" id="ARBA00022833"/>
    </source>
</evidence>
<dbReference type="PANTHER" id="PTHR24388:SF54">
    <property type="entry name" value="PROTEIN ESCARGOT"/>
    <property type="match status" value="1"/>
</dbReference>
<feature type="compositionally biased region" description="Low complexity" evidence="10">
    <location>
        <begin position="189"/>
        <end position="219"/>
    </location>
</feature>
<dbReference type="AlphaFoldDB" id="A0AB34PV37"/>
<reference evidence="12 13" key="1">
    <citation type="submission" date="2013-12" db="EMBL/GenBank/DDBJ databases">
        <title>The Genome Sequence of Candida albicans P78048.</title>
        <authorList>
            <consortium name="The Broad Institute Genome Sequencing Platform"/>
            <consortium name="The Broad Institute Genome Sequencing Center for Infectious Disease"/>
            <person name="Cuomo C."/>
            <person name="Bennett R."/>
            <person name="Hirakawa M."/>
            <person name="Noverr M."/>
            <person name="Mitchell A."/>
            <person name="Young S.K."/>
            <person name="Zeng Q."/>
            <person name="Gargeya S."/>
            <person name="Fitzgerald M."/>
            <person name="Abouelleil A."/>
            <person name="Alvarado L."/>
            <person name="Berlin A.M."/>
            <person name="Chapman S.B."/>
            <person name="Dewar J."/>
            <person name="Goldberg J."/>
            <person name="Griggs A."/>
            <person name="Gujja S."/>
            <person name="Hansen M."/>
            <person name="Howarth C."/>
            <person name="Imamovic A."/>
            <person name="Larimer J."/>
            <person name="McCowan C."/>
            <person name="Murphy C."/>
            <person name="Pearson M."/>
            <person name="Priest M."/>
            <person name="Roberts A."/>
            <person name="Saif S."/>
            <person name="Shea T."/>
            <person name="Sykes S."/>
            <person name="Wortman J."/>
            <person name="Nusbaum C."/>
            <person name="Birren B."/>
        </authorList>
    </citation>
    <scope>NUCLEOTIDE SEQUENCE [LARGE SCALE GENOMIC DNA]</scope>
    <source>
        <strain evidence="12 13">P78048</strain>
    </source>
</reference>
<feature type="region of interest" description="Disordered" evidence="10">
    <location>
        <begin position="467"/>
        <end position="589"/>
    </location>
</feature>
<keyword evidence="3" id="KW-0677">Repeat</keyword>